<gene>
    <name evidence="1" type="ORF">S03H2_24636</name>
</gene>
<evidence type="ECO:0000313" key="1">
    <source>
        <dbReference type="EMBL" id="GAH40341.1"/>
    </source>
</evidence>
<dbReference type="AlphaFoldDB" id="X1F3X1"/>
<evidence type="ECO:0008006" key="2">
    <source>
        <dbReference type="Google" id="ProtNLM"/>
    </source>
</evidence>
<sequence>DDMSLLIWDKSESLNGITILPQYGLRSRGLKIASSSLIQVSLLDRRILSVEKNGLVRILNPESYETEFEYRSPGMKKVIPVNGQTLVGARSRISQFSGPLVRINTTTGETVPLPDSSLLAYDLVYDPFRDELYSLSVEQKDGQTITYIKRHHGRDYEKQQPVIRYPGEDLSASLAFDPYGKKLYTSLG</sequence>
<feature type="non-terminal residue" evidence="1">
    <location>
        <position position="1"/>
    </location>
</feature>
<organism evidence="1">
    <name type="scientific">marine sediment metagenome</name>
    <dbReference type="NCBI Taxonomy" id="412755"/>
    <lineage>
        <taxon>unclassified sequences</taxon>
        <taxon>metagenomes</taxon>
        <taxon>ecological metagenomes</taxon>
    </lineage>
</organism>
<proteinExistence type="predicted"/>
<name>X1F3X1_9ZZZZ</name>
<dbReference type="EMBL" id="BARU01013742">
    <property type="protein sequence ID" value="GAH40341.1"/>
    <property type="molecule type" value="Genomic_DNA"/>
</dbReference>
<reference evidence="1" key="1">
    <citation type="journal article" date="2014" name="Front. Microbiol.">
        <title>High frequency of phylogenetically diverse reductive dehalogenase-homologous genes in deep subseafloor sedimentary metagenomes.</title>
        <authorList>
            <person name="Kawai M."/>
            <person name="Futagami T."/>
            <person name="Toyoda A."/>
            <person name="Takaki Y."/>
            <person name="Nishi S."/>
            <person name="Hori S."/>
            <person name="Arai W."/>
            <person name="Tsubouchi T."/>
            <person name="Morono Y."/>
            <person name="Uchiyama I."/>
            <person name="Ito T."/>
            <person name="Fujiyama A."/>
            <person name="Inagaki F."/>
            <person name="Takami H."/>
        </authorList>
    </citation>
    <scope>NUCLEOTIDE SEQUENCE</scope>
    <source>
        <strain evidence="1">Expedition CK06-06</strain>
    </source>
</reference>
<dbReference type="InterPro" id="IPR011044">
    <property type="entry name" value="Quino_amine_DH_bsu"/>
</dbReference>
<comment type="caution">
    <text evidence="1">The sequence shown here is derived from an EMBL/GenBank/DDBJ whole genome shotgun (WGS) entry which is preliminary data.</text>
</comment>
<protein>
    <recommendedName>
        <fullName evidence="2">Dipeptidylpeptidase IV N-terminal domain-containing protein</fullName>
    </recommendedName>
</protein>
<accession>X1F3X1</accession>
<feature type="non-terminal residue" evidence="1">
    <location>
        <position position="188"/>
    </location>
</feature>
<dbReference type="SUPFAM" id="SSF50969">
    <property type="entry name" value="YVTN repeat-like/Quinoprotein amine dehydrogenase"/>
    <property type="match status" value="1"/>
</dbReference>